<keyword evidence="2 3" id="KW-0732">Signal</keyword>
<feature type="signal peptide" evidence="3">
    <location>
        <begin position="1"/>
        <end position="25"/>
    </location>
</feature>
<dbReference type="SUPFAM" id="SSF48435">
    <property type="entry name" value="Bacterial muramidases"/>
    <property type="match status" value="1"/>
</dbReference>
<dbReference type="InterPro" id="IPR008258">
    <property type="entry name" value="Transglycosylase_SLT_dom_1"/>
</dbReference>
<dbReference type="Gene3D" id="1.25.20.10">
    <property type="entry name" value="Bacterial muramidases"/>
    <property type="match status" value="1"/>
</dbReference>
<proteinExistence type="inferred from homology"/>
<accession>A0A7Y8GZB0</accession>
<dbReference type="InterPro" id="IPR023346">
    <property type="entry name" value="Lysozyme-like_dom_sf"/>
</dbReference>
<dbReference type="CDD" id="cd13401">
    <property type="entry name" value="Slt70-like"/>
    <property type="match status" value="1"/>
</dbReference>
<organism evidence="5 6">
    <name type="scientific">Hydrogenophaga aromaticivorans</name>
    <dbReference type="NCBI Taxonomy" id="2610898"/>
    <lineage>
        <taxon>Bacteria</taxon>
        <taxon>Pseudomonadati</taxon>
        <taxon>Pseudomonadota</taxon>
        <taxon>Betaproteobacteria</taxon>
        <taxon>Burkholderiales</taxon>
        <taxon>Comamonadaceae</taxon>
        <taxon>Hydrogenophaga</taxon>
    </lineage>
</organism>
<dbReference type="SUPFAM" id="SSF53955">
    <property type="entry name" value="Lysozyme-like"/>
    <property type="match status" value="1"/>
</dbReference>
<comment type="similarity">
    <text evidence="1">Belongs to the transglycosylase Slt family.</text>
</comment>
<evidence type="ECO:0000256" key="1">
    <source>
        <dbReference type="ARBA" id="ARBA00007734"/>
    </source>
</evidence>
<evidence type="ECO:0000259" key="4">
    <source>
        <dbReference type="Pfam" id="PF01464"/>
    </source>
</evidence>
<protein>
    <submittedName>
        <fullName evidence="5">Lytic transglycosylase domain-containing protein</fullName>
    </submittedName>
</protein>
<dbReference type="InterPro" id="IPR008939">
    <property type="entry name" value="Lytic_TGlycosylase_superhlx_U"/>
</dbReference>
<dbReference type="PANTHER" id="PTHR37423:SF5">
    <property type="entry name" value="SOLUBLE LYTIC MUREIN TRANSGLYCOSYLASE"/>
    <property type="match status" value="1"/>
</dbReference>
<dbReference type="Pfam" id="PF01464">
    <property type="entry name" value="SLT"/>
    <property type="match status" value="1"/>
</dbReference>
<dbReference type="EMBL" id="VYGV01000016">
    <property type="protein sequence ID" value="NWF47631.1"/>
    <property type="molecule type" value="Genomic_DNA"/>
</dbReference>
<evidence type="ECO:0000313" key="6">
    <source>
        <dbReference type="Proteomes" id="UP000545507"/>
    </source>
</evidence>
<dbReference type="GO" id="GO:0004553">
    <property type="term" value="F:hydrolase activity, hydrolyzing O-glycosyl compounds"/>
    <property type="evidence" value="ECO:0007669"/>
    <property type="project" value="InterPro"/>
</dbReference>
<dbReference type="PANTHER" id="PTHR37423">
    <property type="entry name" value="SOLUBLE LYTIC MUREIN TRANSGLYCOSYLASE-RELATED"/>
    <property type="match status" value="1"/>
</dbReference>
<dbReference type="GO" id="GO:0042597">
    <property type="term" value="C:periplasmic space"/>
    <property type="evidence" value="ECO:0007669"/>
    <property type="project" value="InterPro"/>
</dbReference>
<feature type="chain" id="PRO_5030653859" evidence="3">
    <location>
        <begin position="26"/>
        <end position="662"/>
    </location>
</feature>
<evidence type="ECO:0000313" key="5">
    <source>
        <dbReference type="EMBL" id="NWF47631.1"/>
    </source>
</evidence>
<dbReference type="Gene3D" id="1.10.530.10">
    <property type="match status" value="1"/>
</dbReference>
<evidence type="ECO:0000256" key="3">
    <source>
        <dbReference type="SAM" id="SignalP"/>
    </source>
</evidence>
<evidence type="ECO:0000256" key="2">
    <source>
        <dbReference type="ARBA" id="ARBA00022729"/>
    </source>
</evidence>
<reference evidence="5 6" key="1">
    <citation type="submission" date="2019-09" db="EMBL/GenBank/DDBJ databases">
        <title>Hydrogenophaga aromatica sp. nov., isolated from a para-xylene-degrading enrichment culture.</title>
        <authorList>
            <person name="Tancsics A."/>
            <person name="Banerjee S."/>
        </authorList>
    </citation>
    <scope>NUCLEOTIDE SEQUENCE [LARGE SCALE GENOMIC DNA]</scope>
    <source>
        <strain evidence="5 6">D2P1</strain>
    </source>
</reference>
<dbReference type="AlphaFoldDB" id="A0A7Y8GZB0"/>
<sequence>MKLGSMKQGLVIIMAALLLQGAAWAQGSADATLLAMRDAFRRNNTSELDALLPEVRGHALEPLARYWTIQSRLETSAPQDIRNALAQMAGTYWEDRLRNDWLLHLGKTRDWTNFEAELPHYRMNDDPQVQCYALMLDAAARRRPADEAARQTALRWHAQPDADDGCAIAAQAFLNSGHLAPEVAWQRARLALDANKPRAAIQAVALLDPEWVPILESIIRNPAAYLDDKFTAIRPRTKELVTLAAIRLAANDPAAAAEAMHLKRWVAQLNQEERSWAWGVIGRRAARKLQPEALAYFVNGQDQHMHDEHLAWKARAGLRAGAWGHVRDAIAAMSEARRQQPVWVYWRARAILALREPDAIAATAQARELLGSIASTRGFHEQLALEALGRSVVVPPPPAPVTETEMAAAMQNPGLQRALTAMRLGLRSEGVREWNYSVGLHTPGGMGERELLAAARLACQNGVWDRCINTSLRTALAEDHVQRFPMPFQREVVQRANSIGLDPAYVYGLIRQESRFVTDARSGVGASGLMQVMPATARWTARKIGLTDFRPHHITDRDTNIAIGTAYLKFALDDFEGSLPLAAAAYNAGPGRSRTWREGPVLDGDIWTENIPFDETRDYVQKVLANTTTYAAILTGQPQSLRSRLGTVGPRATAAPVNTDLP</sequence>
<name>A0A7Y8GZB0_9BURK</name>
<dbReference type="Proteomes" id="UP000545507">
    <property type="component" value="Unassembled WGS sequence"/>
</dbReference>
<gene>
    <name evidence="5" type="ORF">F3K02_20595</name>
</gene>
<feature type="domain" description="Transglycosylase SLT" evidence="4">
    <location>
        <begin position="496"/>
        <end position="598"/>
    </location>
</feature>
<keyword evidence="6" id="KW-1185">Reference proteome</keyword>
<comment type="caution">
    <text evidence="5">The sequence shown here is derived from an EMBL/GenBank/DDBJ whole genome shotgun (WGS) entry which is preliminary data.</text>
</comment>